<dbReference type="Gene3D" id="3.30.470.20">
    <property type="entry name" value="ATP-grasp fold, B domain"/>
    <property type="match status" value="1"/>
</dbReference>
<dbReference type="Gene3D" id="3.30.1490.20">
    <property type="entry name" value="ATP-grasp fold, A domain"/>
    <property type="match status" value="2"/>
</dbReference>
<dbReference type="InterPro" id="IPR002192">
    <property type="entry name" value="PPDK_AMP/ATP-bd"/>
</dbReference>
<evidence type="ECO:0000256" key="6">
    <source>
        <dbReference type="ARBA" id="ARBA00022741"/>
    </source>
</evidence>
<feature type="compositionally biased region" description="Pro residues" evidence="11">
    <location>
        <begin position="328"/>
        <end position="347"/>
    </location>
</feature>
<evidence type="ECO:0000256" key="8">
    <source>
        <dbReference type="ARBA" id="ARBA00022840"/>
    </source>
</evidence>
<evidence type="ECO:0000259" key="14">
    <source>
        <dbReference type="Pfam" id="PF23166"/>
    </source>
</evidence>
<proteinExistence type="inferred from homology"/>
<dbReference type="PANTHER" id="PTHR46999:SF1">
    <property type="entry name" value="ALPHA-GLUCAN WATER DIKINASE 1, CHLOROPLASTIC"/>
    <property type="match status" value="1"/>
</dbReference>
<gene>
    <name evidence="16" type="ORF">MSP1404_LOCUS875</name>
</gene>
<feature type="compositionally biased region" description="Low complexity" evidence="11">
    <location>
        <begin position="221"/>
        <end position="231"/>
    </location>
</feature>
<feature type="compositionally biased region" description="Pro residues" evidence="11">
    <location>
        <begin position="211"/>
        <end position="220"/>
    </location>
</feature>
<feature type="region of interest" description="Disordered" evidence="11">
    <location>
        <begin position="527"/>
        <end position="566"/>
    </location>
</feature>
<dbReference type="GO" id="GO:0016301">
    <property type="term" value="F:kinase activity"/>
    <property type="evidence" value="ECO:0007669"/>
    <property type="project" value="UniProtKB-KW"/>
</dbReference>
<evidence type="ECO:0000259" key="12">
    <source>
        <dbReference type="Pfam" id="PF01326"/>
    </source>
</evidence>
<evidence type="ECO:0008006" key="17">
    <source>
        <dbReference type="Google" id="ProtNLM"/>
    </source>
</evidence>
<feature type="domain" description="DUF7067" evidence="15">
    <location>
        <begin position="254"/>
        <end position="300"/>
    </location>
</feature>
<accession>A0A7S0KC83</accession>
<comment type="similarity">
    <text evidence="2">Belongs to the PEP-utilizing enzyme family.</text>
</comment>
<keyword evidence="8" id="KW-0067">ATP-binding</keyword>
<evidence type="ECO:0000256" key="11">
    <source>
        <dbReference type="SAM" id="MobiDB-lite"/>
    </source>
</evidence>
<dbReference type="InterPro" id="IPR056301">
    <property type="entry name" value="GWD-like_N_Ig"/>
</dbReference>
<evidence type="ECO:0000256" key="7">
    <source>
        <dbReference type="ARBA" id="ARBA00022777"/>
    </source>
</evidence>
<dbReference type="InterPro" id="IPR054481">
    <property type="entry name" value="GWD1_pHisD"/>
</dbReference>
<evidence type="ECO:0000256" key="5">
    <source>
        <dbReference type="ARBA" id="ARBA00022723"/>
    </source>
</evidence>
<evidence type="ECO:0000256" key="3">
    <source>
        <dbReference type="ARBA" id="ARBA00011738"/>
    </source>
</evidence>
<keyword evidence="6" id="KW-0547">Nucleotide-binding</keyword>
<dbReference type="GO" id="GO:0046872">
    <property type="term" value="F:metal ion binding"/>
    <property type="evidence" value="ECO:0007669"/>
    <property type="project" value="UniProtKB-KW"/>
</dbReference>
<name>A0A7S0KC83_MICPS</name>
<evidence type="ECO:0000313" key="16">
    <source>
        <dbReference type="EMBL" id="CAD8576743.1"/>
    </source>
</evidence>
<evidence type="ECO:0000259" key="15">
    <source>
        <dbReference type="Pfam" id="PF23229"/>
    </source>
</evidence>
<comment type="cofactor">
    <cofactor evidence="1">
        <name>Mg(2+)</name>
        <dbReference type="ChEBI" id="CHEBI:18420"/>
    </cofactor>
</comment>
<dbReference type="SUPFAM" id="SSF56059">
    <property type="entry name" value="Glutathione synthetase ATP-binding domain-like"/>
    <property type="match status" value="1"/>
</dbReference>
<dbReference type="EMBL" id="HBEV01001071">
    <property type="protein sequence ID" value="CAD8576743.1"/>
    <property type="molecule type" value="Transcribed_RNA"/>
</dbReference>
<feature type="region of interest" description="Disordered" evidence="11">
    <location>
        <begin position="315"/>
        <end position="349"/>
    </location>
</feature>
<dbReference type="Pfam" id="PF23229">
    <property type="entry name" value="DUF7067"/>
    <property type="match status" value="1"/>
</dbReference>
<reference evidence="16" key="1">
    <citation type="submission" date="2021-01" db="EMBL/GenBank/DDBJ databases">
        <authorList>
            <person name="Corre E."/>
            <person name="Pelletier E."/>
            <person name="Niang G."/>
            <person name="Scheremetjew M."/>
            <person name="Finn R."/>
            <person name="Kale V."/>
            <person name="Holt S."/>
            <person name="Cochrane G."/>
            <person name="Meng A."/>
            <person name="Brown T."/>
            <person name="Cohen L."/>
        </authorList>
    </citation>
    <scope>NUCLEOTIDE SEQUENCE</scope>
    <source>
        <strain evidence="16">CCMP494</strain>
    </source>
</reference>
<feature type="compositionally biased region" description="Basic and acidic residues" evidence="11">
    <location>
        <begin position="527"/>
        <end position="550"/>
    </location>
</feature>
<feature type="compositionally biased region" description="Low complexity" evidence="11">
    <location>
        <begin position="315"/>
        <end position="327"/>
    </location>
</feature>
<keyword evidence="5" id="KW-0479">Metal-binding</keyword>
<evidence type="ECO:0000256" key="4">
    <source>
        <dbReference type="ARBA" id="ARBA00022679"/>
    </source>
</evidence>
<feature type="region of interest" description="Disordered" evidence="11">
    <location>
        <begin position="25"/>
        <end position="45"/>
    </location>
</feature>
<evidence type="ECO:0000256" key="10">
    <source>
        <dbReference type="ARBA" id="ARBA00023277"/>
    </source>
</evidence>
<feature type="domain" description="Alpha-glucan water dikinase-like N-terminal Ig-like" evidence="14">
    <location>
        <begin position="71"/>
        <end position="180"/>
    </location>
</feature>
<comment type="subunit">
    <text evidence="3">Homodimer.</text>
</comment>
<keyword evidence="4" id="KW-0808">Transferase</keyword>
<keyword evidence="7" id="KW-0418">Kinase</keyword>
<feature type="region of interest" description="Disordered" evidence="11">
    <location>
        <begin position="205"/>
        <end position="232"/>
    </location>
</feature>
<keyword evidence="10" id="KW-0119">Carbohydrate metabolism</keyword>
<feature type="domain" description="Alpha-glucan water dikinase-like N-terminal Ig-like" evidence="14">
    <location>
        <begin position="417"/>
        <end position="508"/>
    </location>
</feature>
<protein>
    <recommendedName>
        <fullName evidence="17">Carbohydrate-binding module family 45 protein</fullName>
    </recommendedName>
</protein>
<evidence type="ECO:0000256" key="2">
    <source>
        <dbReference type="ARBA" id="ARBA00007837"/>
    </source>
</evidence>
<dbReference type="InterPro" id="IPR055495">
    <property type="entry name" value="CWD_DUF7067"/>
</dbReference>
<evidence type="ECO:0000259" key="13">
    <source>
        <dbReference type="Pfam" id="PF22973"/>
    </source>
</evidence>
<evidence type="ECO:0000256" key="9">
    <source>
        <dbReference type="ARBA" id="ARBA00022842"/>
    </source>
</evidence>
<organism evidence="16">
    <name type="scientific">Micromonas pusilla</name>
    <name type="common">Picoplanktonic green alga</name>
    <name type="synonym">Chromulina pusilla</name>
    <dbReference type="NCBI Taxonomy" id="38833"/>
    <lineage>
        <taxon>Eukaryota</taxon>
        <taxon>Viridiplantae</taxon>
        <taxon>Chlorophyta</taxon>
        <taxon>Mamiellophyceae</taxon>
        <taxon>Mamiellales</taxon>
        <taxon>Mamiellaceae</taxon>
        <taxon>Micromonas</taxon>
    </lineage>
</organism>
<evidence type="ECO:0000256" key="1">
    <source>
        <dbReference type="ARBA" id="ARBA00001946"/>
    </source>
</evidence>
<dbReference type="Pfam" id="PF01326">
    <property type="entry name" value="PPDK_N"/>
    <property type="match status" value="1"/>
</dbReference>
<keyword evidence="9" id="KW-0460">Magnesium</keyword>
<sequence length="1536" mass="165725">MNAGSGALAARSGATAWSRRVVDPALRDASRRTGSARPSVGPSRARRNAVEVRAAILGEVTDMIGIPLPEGRQLIATVKTNPQGVHTISLQCEPNAPLGLLLHWGVIRSAVSQDWQLLPPELNPPGTVVYKQKALQSPFPAFGALQLVLDPGVDAVEFCLKVETTGDWINDHGRNFRIELGGSPVGAGAAPRAPTTSNSFAPEYTLDVRMPPTPASPPPGTSNSNAAAAPPQHAAVRGSSAVNELAAGLDVLFGVAAYLRWEQMGKPRVDEDEKHRIYSDAVNHITQRLNSGESVEALETEFGVPPGLVRQTAALAAPPAAAPAQAKPTPPPGFTPPAPPKAAPAPAPSYGYDAAPAPAPVVGEATPMDIANLCEARANGAQLLWRRELNLGQANAVKLMVIEGRRTAQGMMQMIVFGRSDQGIVLHWAGLDQPAGEWKNPPHGWSSMPENSWGTGGASWETEMEALTTARGWHAATIEAPCDRDGLVFVIRTADSAHWIKDDGQDFMCFADEATTLTDVRAIVKKRKEEERARRKAEKEEQRRREREQQRSSPQKLKRGGLSTTTVKEVKMPARPEVIKRKDWNHDEIKMHQGAFGHAGAAGNVAGGSVDNICNSEEGATRSLMHRFNIASDLIPQCKGEGEAGLVAMAVWFRFMALRQLVWNNDYNIKPREISAAQLKCTTQLAALHKDDPAMRDVTRFIMATIGRGGDGDVGQRIRDEILVVQRNNNCMGGMMEEWHQKLHNNTSPDDVPICEALIKFIAADCDISVYWDHLHANGITKERMASYDRKICGEPSFKPDQYEGLTRDLKEYLRTLKAVHSGADLDSAAENVMGYHQDACKGKEINMPPVTEVATDRMRSLLHSARGFRDLGEPLHSMEAMLEARRELWNWTRPGGSDNSRLKDVIYLDLALESAVRQVVEANLSSMATRAPVDVLKMTGLALENLALSSGGNDELVICLQQWQGVVGSAMNGGNDWALQAKSVVDRVNNALGEVSQRYINALQPTAHAMGGRLGVDGHVLDIFSEEVVRGTPAAPLSQMLRALDPRLREMSNMGSWSIVSPVEAAGVIEVINDLKDVQNKTYSVPTVLVSRRVGGEEDIPPGVVGLITPDMPDVLAHTSVRARNERVLFATVFDAGRMSELEGMHGQAVNCAPVGADDLRITSVDPSSLGAAPGAGAVNMSMSAPPSGVNIAKREFMGRYAVPSPEFTGAIVGGKSRNLQELRGRLPDWINLPAQVALPFCTFDAVLAHPNNGHIAQHLQGLRQELEHLDFSNQAAFQDLLGRIRACIMQMVPTPELVDEMSRAFAAERLPWPEGHLGPEGAGGSGAAAHAWAAVTGVWASKYNERAVLSCRKAGLSHENVSMAVLCQPVVQSQYAFVLHTTNPQTGDPNEIYGEVVCGMGEALVGNFPGRALSFVARKDDLTNARVTGFPSKANGLFTDAPTLIFRSDSNGEDLEGFAGAGLYDSIQMHEAKLRPVDYSRDPIVSDETFRAQALAAIAHAANEIEQALGSPQDIEGCIAADGALYVVQTRPQV</sequence>
<feature type="domain" description="Alpha-glucan water dikinase phosphohistidine-like" evidence="13">
    <location>
        <begin position="1057"/>
        <end position="1167"/>
    </location>
</feature>
<dbReference type="Pfam" id="PF23166">
    <property type="entry name" value="Ig_N_CWD1"/>
    <property type="match status" value="2"/>
</dbReference>
<dbReference type="Pfam" id="PF22973">
    <property type="entry name" value="GWD1_pHisD"/>
    <property type="match status" value="1"/>
</dbReference>
<dbReference type="InterPro" id="IPR013815">
    <property type="entry name" value="ATP_grasp_subdomain_1"/>
</dbReference>
<dbReference type="PANTHER" id="PTHR46999">
    <property type="entry name" value="ALPHA-GLUCAN WATER DIKINASE 1, CHLOROPLASTIC-RELATED"/>
    <property type="match status" value="1"/>
</dbReference>
<dbReference type="GO" id="GO:0005524">
    <property type="term" value="F:ATP binding"/>
    <property type="evidence" value="ECO:0007669"/>
    <property type="project" value="UniProtKB-KW"/>
</dbReference>
<feature type="domain" description="Pyruvate phosphate dikinase AMP/ATP-binding" evidence="12">
    <location>
        <begin position="1332"/>
        <end position="1535"/>
    </location>
</feature>